<organism evidence="4 5">
    <name type="scientific">Flavivirga algicola</name>
    <dbReference type="NCBI Taxonomy" id="2729136"/>
    <lineage>
        <taxon>Bacteria</taxon>
        <taxon>Pseudomonadati</taxon>
        <taxon>Bacteroidota</taxon>
        <taxon>Flavobacteriia</taxon>
        <taxon>Flavobacteriales</taxon>
        <taxon>Flavobacteriaceae</taxon>
        <taxon>Flavivirga</taxon>
    </lineage>
</organism>
<gene>
    <name evidence="4" type="ORF">HHX25_20195</name>
</gene>
<dbReference type="PANTHER" id="PTHR40124">
    <property type="match status" value="1"/>
</dbReference>
<dbReference type="RefSeq" id="WP_169677181.1">
    <property type="nucleotide sequence ID" value="NZ_JABBHF010000016.1"/>
</dbReference>
<dbReference type="EMBL" id="JABBHF010000016">
    <property type="protein sequence ID" value="NMH89833.1"/>
    <property type="molecule type" value="Genomic_DNA"/>
</dbReference>
<dbReference type="InterPro" id="IPR000772">
    <property type="entry name" value="Ricin_B_lectin"/>
</dbReference>
<dbReference type="PROSITE" id="PS50231">
    <property type="entry name" value="RICIN_B_LECTIN"/>
    <property type="match status" value="1"/>
</dbReference>
<proteinExistence type="predicted"/>
<name>A0ABX1S460_9FLAO</name>
<protein>
    <submittedName>
        <fullName evidence="4">T9SS type A sorting domain-containing protein</fullName>
    </submittedName>
</protein>
<dbReference type="InterPro" id="IPR026444">
    <property type="entry name" value="Secre_tail"/>
</dbReference>
<dbReference type="SMART" id="SM00458">
    <property type="entry name" value="RICIN"/>
    <property type="match status" value="1"/>
</dbReference>
<comment type="caution">
    <text evidence="4">The sequence shown here is derived from an EMBL/GenBank/DDBJ whole genome shotgun (WGS) entry which is preliminary data.</text>
</comment>
<dbReference type="Gene3D" id="2.60.120.200">
    <property type="match status" value="1"/>
</dbReference>
<dbReference type="SUPFAM" id="SSF50370">
    <property type="entry name" value="Ricin B-like lectins"/>
    <property type="match status" value="1"/>
</dbReference>
<evidence type="ECO:0000256" key="2">
    <source>
        <dbReference type="SAM" id="SignalP"/>
    </source>
</evidence>
<dbReference type="PANTHER" id="PTHR40124:SF1">
    <property type="entry name" value="DISAGGREGATASE RELATED REPEAT PROTEIN"/>
    <property type="match status" value="1"/>
</dbReference>
<keyword evidence="1 2" id="KW-0732">Signal</keyword>
<sequence length="549" mass="61658">MKTKLTRLLSCFLVVLMFNFLHGQRWEDNFNSPNFKNNYDFTAGHNFKHLTSGGYNNSPCVEIKINKGQHYGGSMRYLLKQKWGFEPEEVYAEYRVRYDASMGNQSAGYGGKAPGFSGTYDEAGWGNRPGYGVEGWSARGTINCDNQNYVQNRYYLYHTYTNYDAPVRTGSTDYRNYNPKAYSVSNPGAQPHASTKTFASALNWGSWSRRDASDMDFNRWYHVKQYVKMNDVGRNNGILRAWVNGVQVCNVTNINFRRVEKLKVYAYWFNYYNGGRDVADGDAYVRIDDFKIYVPNGNGGGSGGSTFIHMKKRNASGYALDGGNGGANNQNVKLWASNTNNQNQQWEEISRGNGYYSYKKRNTNFCLDGGNGGSNGQNLKLWTCSSSNQNQHWKKISAGSGHFRLQKRNASNYSIDGGNGGSNNQSAKLWRSSASNQNQQWKFTTVSSASSKSSIKKTAPEEEVKLNNASIFPNPFTSSIALSLGDKHGYNAANLYSITSGKTLFSKTLDVSKKDYELSLENLNLAPGFYLLKLSGQQKEAKTFKLIKK</sequence>
<dbReference type="InterPro" id="IPR035992">
    <property type="entry name" value="Ricin_B-like_lectins"/>
</dbReference>
<evidence type="ECO:0000313" key="5">
    <source>
        <dbReference type="Proteomes" id="UP000746690"/>
    </source>
</evidence>
<evidence type="ECO:0000313" key="4">
    <source>
        <dbReference type="EMBL" id="NMH89833.1"/>
    </source>
</evidence>
<reference evidence="4 5" key="1">
    <citation type="submission" date="2020-04" db="EMBL/GenBank/DDBJ databases">
        <title>A Flavivirga sp. nov.</title>
        <authorList>
            <person name="Sun X."/>
        </authorList>
    </citation>
    <scope>NUCLEOTIDE SEQUENCE [LARGE SCALE GENOMIC DNA]</scope>
    <source>
        <strain evidence="4 5">Y03</strain>
    </source>
</reference>
<keyword evidence="5" id="KW-1185">Reference proteome</keyword>
<dbReference type="Gene3D" id="2.80.10.50">
    <property type="match status" value="1"/>
</dbReference>
<feature type="domain" description="Ricin B lectin" evidence="3">
    <location>
        <begin position="304"/>
        <end position="444"/>
    </location>
</feature>
<evidence type="ECO:0000256" key="1">
    <source>
        <dbReference type="ARBA" id="ARBA00022729"/>
    </source>
</evidence>
<dbReference type="NCBIfam" id="TIGR04183">
    <property type="entry name" value="Por_Secre_tail"/>
    <property type="match status" value="1"/>
</dbReference>
<dbReference type="Pfam" id="PF21294">
    <property type="entry name" value="Polysacc_lyase_14"/>
    <property type="match status" value="1"/>
</dbReference>
<dbReference type="InterPro" id="IPR048958">
    <property type="entry name" value="Polysacc_lyase_14"/>
</dbReference>
<feature type="signal peptide" evidence="2">
    <location>
        <begin position="1"/>
        <end position="23"/>
    </location>
</feature>
<dbReference type="Proteomes" id="UP000746690">
    <property type="component" value="Unassembled WGS sequence"/>
</dbReference>
<evidence type="ECO:0000259" key="3">
    <source>
        <dbReference type="SMART" id="SM00458"/>
    </source>
</evidence>
<feature type="chain" id="PRO_5046050301" evidence="2">
    <location>
        <begin position="24"/>
        <end position="549"/>
    </location>
</feature>
<dbReference type="Pfam" id="PF14200">
    <property type="entry name" value="RicinB_lectin_2"/>
    <property type="match status" value="1"/>
</dbReference>
<accession>A0ABX1S460</accession>